<evidence type="ECO:0000313" key="2">
    <source>
        <dbReference type="Proteomes" id="UP001589575"/>
    </source>
</evidence>
<dbReference type="EMBL" id="JBHMFI010000001">
    <property type="protein sequence ID" value="MFB9070344.1"/>
    <property type="molecule type" value="Genomic_DNA"/>
</dbReference>
<comment type="caution">
    <text evidence="1">The sequence shown here is derived from an EMBL/GenBank/DDBJ whole genome shotgun (WGS) entry which is preliminary data.</text>
</comment>
<evidence type="ECO:0008006" key="3">
    <source>
        <dbReference type="Google" id="ProtNLM"/>
    </source>
</evidence>
<dbReference type="Proteomes" id="UP001589575">
    <property type="component" value="Unassembled WGS sequence"/>
</dbReference>
<keyword evidence="2" id="KW-1185">Reference proteome</keyword>
<protein>
    <recommendedName>
        <fullName evidence="3">Secreted protein</fullName>
    </recommendedName>
</protein>
<gene>
    <name evidence="1" type="ORF">ACFFX0_03745</name>
</gene>
<name>A0ABV5FUK1_9MICC</name>
<sequence length="84" mass="9046">MAWSVREAWARWVVRNSSGFPLLLVRALTMTGQFCSWFPSPSSSKYLSARSAAIFMSGCAAWSKSLPAGTPPARPVFCSSIATG</sequence>
<organism evidence="1 2">
    <name type="scientific">Citricoccus parietis</name>
    <dbReference type="NCBI Taxonomy" id="592307"/>
    <lineage>
        <taxon>Bacteria</taxon>
        <taxon>Bacillati</taxon>
        <taxon>Actinomycetota</taxon>
        <taxon>Actinomycetes</taxon>
        <taxon>Micrococcales</taxon>
        <taxon>Micrococcaceae</taxon>
        <taxon>Citricoccus</taxon>
    </lineage>
</organism>
<proteinExistence type="predicted"/>
<reference evidence="1 2" key="1">
    <citation type="submission" date="2024-09" db="EMBL/GenBank/DDBJ databases">
        <authorList>
            <person name="Sun Q."/>
            <person name="Mori K."/>
        </authorList>
    </citation>
    <scope>NUCLEOTIDE SEQUENCE [LARGE SCALE GENOMIC DNA]</scope>
    <source>
        <strain evidence="1 2">CCM 7609</strain>
    </source>
</reference>
<accession>A0ABV5FUK1</accession>
<evidence type="ECO:0000313" key="1">
    <source>
        <dbReference type="EMBL" id="MFB9070344.1"/>
    </source>
</evidence>